<evidence type="ECO:0000256" key="1">
    <source>
        <dbReference type="ARBA" id="ARBA00022705"/>
    </source>
</evidence>
<name>A0A021VZ53_9CELL</name>
<dbReference type="GO" id="GO:0005524">
    <property type="term" value="F:ATP binding"/>
    <property type="evidence" value="ECO:0007669"/>
    <property type="project" value="InterPro"/>
</dbReference>
<keyword evidence="2" id="KW-0238">DNA-binding</keyword>
<dbReference type="InterPro" id="IPR036185">
    <property type="entry name" value="DNA_heli_DnaB-like_N_sf"/>
</dbReference>
<dbReference type="GO" id="GO:0006260">
    <property type="term" value="P:DNA replication"/>
    <property type="evidence" value="ECO:0007669"/>
    <property type="project" value="UniProtKB-KW"/>
</dbReference>
<dbReference type="PANTHER" id="PTHR30153:SF2">
    <property type="entry name" value="REPLICATIVE DNA HELICASE"/>
    <property type="match status" value="1"/>
</dbReference>
<gene>
    <name evidence="4" type="ORF">N866_00095</name>
</gene>
<dbReference type="GO" id="GO:0005829">
    <property type="term" value="C:cytosol"/>
    <property type="evidence" value="ECO:0007669"/>
    <property type="project" value="TreeGrafter"/>
</dbReference>
<dbReference type="Pfam" id="PF00772">
    <property type="entry name" value="DnaB"/>
    <property type="match status" value="2"/>
</dbReference>
<dbReference type="Proteomes" id="UP000019753">
    <property type="component" value="Unassembled WGS sequence"/>
</dbReference>
<feature type="domain" description="DNA helicase DnaB-like N-terminal" evidence="3">
    <location>
        <begin position="11"/>
        <end position="104"/>
    </location>
</feature>
<dbReference type="InterPro" id="IPR016136">
    <property type="entry name" value="DNA_helicase_N/primase_C"/>
</dbReference>
<evidence type="ECO:0000313" key="5">
    <source>
        <dbReference type="Proteomes" id="UP000019753"/>
    </source>
</evidence>
<feature type="domain" description="DNA helicase DnaB-like N-terminal" evidence="3">
    <location>
        <begin position="200"/>
        <end position="259"/>
    </location>
</feature>
<comment type="caution">
    <text evidence="4">The sequence shown here is derived from an EMBL/GenBank/DDBJ whole genome shotgun (WGS) entry which is preliminary data.</text>
</comment>
<evidence type="ECO:0000256" key="2">
    <source>
        <dbReference type="ARBA" id="ARBA00023125"/>
    </source>
</evidence>
<keyword evidence="1" id="KW-0235">DNA replication</keyword>
<dbReference type="PANTHER" id="PTHR30153">
    <property type="entry name" value="REPLICATIVE DNA HELICASE DNAB"/>
    <property type="match status" value="1"/>
</dbReference>
<dbReference type="Gene3D" id="1.10.860.10">
    <property type="entry name" value="DNAb Helicase, Chain A"/>
    <property type="match status" value="2"/>
</dbReference>
<reference evidence="4 5" key="1">
    <citation type="submission" date="2014-01" db="EMBL/GenBank/DDBJ databases">
        <title>Actinotalea ferrariae CF5-4.</title>
        <authorList>
            <person name="Chen F."/>
            <person name="Li Y."/>
            <person name="Wang G."/>
        </authorList>
    </citation>
    <scope>NUCLEOTIDE SEQUENCE [LARGE SCALE GENOMIC DNA]</scope>
    <source>
        <strain evidence="4 5">CF5-4</strain>
    </source>
</reference>
<organism evidence="4 5">
    <name type="scientific">Actinotalea ferrariae CF5-4</name>
    <dbReference type="NCBI Taxonomy" id="948458"/>
    <lineage>
        <taxon>Bacteria</taxon>
        <taxon>Bacillati</taxon>
        <taxon>Actinomycetota</taxon>
        <taxon>Actinomycetes</taxon>
        <taxon>Micrococcales</taxon>
        <taxon>Cellulomonadaceae</taxon>
        <taxon>Actinotalea</taxon>
    </lineage>
</organism>
<dbReference type="GO" id="GO:0003678">
    <property type="term" value="F:DNA helicase activity"/>
    <property type="evidence" value="ECO:0007669"/>
    <property type="project" value="InterPro"/>
</dbReference>
<dbReference type="AlphaFoldDB" id="A0A021VZ53"/>
<accession>A0A021VZ53</accession>
<dbReference type="SUPFAM" id="SSF48024">
    <property type="entry name" value="N-terminal domain of DnaB helicase"/>
    <property type="match status" value="2"/>
</dbReference>
<dbReference type="OrthoDB" id="2970604at2"/>
<dbReference type="EMBL" id="AXCW01000001">
    <property type="protein sequence ID" value="EYR65310.1"/>
    <property type="molecule type" value="Genomic_DNA"/>
</dbReference>
<evidence type="ECO:0000313" key="4">
    <source>
        <dbReference type="EMBL" id="EYR65310.1"/>
    </source>
</evidence>
<dbReference type="InterPro" id="IPR007693">
    <property type="entry name" value="DNA_helicase_DnaB-like_N"/>
</dbReference>
<dbReference type="RefSeq" id="WP_034220961.1">
    <property type="nucleotide sequence ID" value="NZ_AXCW01000001.1"/>
</dbReference>
<protein>
    <recommendedName>
        <fullName evidence="3">DNA helicase DnaB-like N-terminal domain-containing protein</fullName>
    </recommendedName>
</protein>
<keyword evidence="5" id="KW-1185">Reference proteome</keyword>
<sequence length="368" mass="39090">MIDHDDAVRLAEQATLGSLLYVPEATKAIGTWLRPGDFADMWHAHVYRIVHEHHLAGRPLNASELGSQMLGDLGPRRANIVAIHDLLAAAPTAPRPAVYARMVLDAGLRREIAGLGVLLRAGALQSALSGGPAPVVNSSAVVDAGLDSSANRWSLATGEPSGCDEPPMRMRAALSSRDLRLSADKYLRAHPRRDLVTEHAHEAALVGSLIAHPDTIGSVAAWLPPTYVVTPIWRTVYAATVELAELGQPVDLVTVAEATFRLSHHQPAPDLPDLREAVESGRLVDPHRAAGDVAADQVQRIADNGAHQLQVGADNPGLRIEDLVDTGHLVTGALRRIARELPHAVSGAGRPALTVVRQLEAAPQAVGQ</sequence>
<evidence type="ECO:0000259" key="3">
    <source>
        <dbReference type="Pfam" id="PF00772"/>
    </source>
</evidence>
<dbReference type="GO" id="GO:0003677">
    <property type="term" value="F:DNA binding"/>
    <property type="evidence" value="ECO:0007669"/>
    <property type="project" value="UniProtKB-KW"/>
</dbReference>
<proteinExistence type="predicted"/>